<keyword evidence="4 8" id="KW-0732">Signal</keyword>
<protein>
    <submittedName>
        <fullName evidence="9">Uncharacterized protein</fullName>
    </submittedName>
</protein>
<dbReference type="GO" id="GO:0005576">
    <property type="term" value="C:extracellular region"/>
    <property type="evidence" value="ECO:0007669"/>
    <property type="project" value="UniProtKB-SubCell"/>
</dbReference>
<dbReference type="InterPro" id="IPR051238">
    <property type="entry name" value="GDSL_esterase/lipase"/>
</dbReference>
<comment type="similarity">
    <text evidence="2">Belongs to the 'GDSL' lipolytic enzyme family.</text>
</comment>
<dbReference type="EMBL" id="JBBNAG010000005">
    <property type="protein sequence ID" value="KAK9132329.1"/>
    <property type="molecule type" value="Genomic_DNA"/>
</dbReference>
<comment type="subcellular location">
    <subcellularLocation>
        <location evidence="1">Secreted</location>
    </subcellularLocation>
</comment>
<sequence length="368" mass="39738">MEGKVVVSEKAMWVLCLVLLNLYVGEVRAAPQVPCFFVFGDSLVDNGNNNAIASLARANYLPYGIDYPSGPTGRFSNGLTSIDVIGKLLGFNGSPPPFTSARGRTILSGVNYASAAGGIRDETGRNLGARISFSGQLNNFRTTIAQLGGFLGGANATASYLAQCVFSVGMGSNDYLNNYFMPLYYNTGRQYTAQQYANLLIQQYSQQLRTLYSYGARKIALTGLGEIGCSPYELARGSSNGVTCVDNINAAVRLFNEKVKSLVDDFNSNLPGAKFILINADGIFSDISANKASYGIKVINSGCCGVGRNNGQITCLPLQIPCANRKEYLFWDAFHPTEIANVLYGRRAYRAKSSSDAYPYDIQRLANA</sequence>
<dbReference type="CDD" id="cd01837">
    <property type="entry name" value="SGNH_plant_lipase_like"/>
    <property type="match status" value="1"/>
</dbReference>
<dbReference type="Pfam" id="PF00657">
    <property type="entry name" value="Lipase_GDSL"/>
    <property type="match status" value="1"/>
</dbReference>
<gene>
    <name evidence="9" type="ORF">Scep_011857</name>
</gene>
<evidence type="ECO:0000313" key="9">
    <source>
        <dbReference type="EMBL" id="KAK9132329.1"/>
    </source>
</evidence>
<feature type="signal peptide" evidence="8">
    <location>
        <begin position="1"/>
        <end position="29"/>
    </location>
</feature>
<keyword evidence="3" id="KW-0964">Secreted</keyword>
<evidence type="ECO:0000256" key="1">
    <source>
        <dbReference type="ARBA" id="ARBA00004613"/>
    </source>
</evidence>
<evidence type="ECO:0000256" key="8">
    <source>
        <dbReference type="SAM" id="SignalP"/>
    </source>
</evidence>
<evidence type="ECO:0000256" key="3">
    <source>
        <dbReference type="ARBA" id="ARBA00022525"/>
    </source>
</evidence>
<proteinExistence type="inferred from homology"/>
<evidence type="ECO:0000313" key="10">
    <source>
        <dbReference type="Proteomes" id="UP001419268"/>
    </source>
</evidence>
<keyword evidence="5" id="KW-0378">Hydrolase</keyword>
<evidence type="ECO:0000256" key="6">
    <source>
        <dbReference type="ARBA" id="ARBA00022963"/>
    </source>
</evidence>
<dbReference type="Gene3D" id="3.40.50.1110">
    <property type="entry name" value="SGNH hydrolase"/>
    <property type="match status" value="1"/>
</dbReference>
<name>A0AAP0JE36_9MAGN</name>
<dbReference type="GO" id="GO:0016788">
    <property type="term" value="F:hydrolase activity, acting on ester bonds"/>
    <property type="evidence" value="ECO:0007669"/>
    <property type="project" value="InterPro"/>
</dbReference>
<dbReference type="InterPro" id="IPR035669">
    <property type="entry name" value="SGNH_plant_lipase-like"/>
</dbReference>
<keyword evidence="7" id="KW-0443">Lipid metabolism</keyword>
<evidence type="ECO:0000256" key="4">
    <source>
        <dbReference type="ARBA" id="ARBA00022729"/>
    </source>
</evidence>
<dbReference type="AlphaFoldDB" id="A0AAP0JE36"/>
<evidence type="ECO:0000256" key="5">
    <source>
        <dbReference type="ARBA" id="ARBA00022801"/>
    </source>
</evidence>
<dbReference type="PANTHER" id="PTHR45650">
    <property type="entry name" value="GDSL-LIKE LIPASE/ACYLHYDROLASE-RELATED"/>
    <property type="match status" value="1"/>
</dbReference>
<keyword evidence="10" id="KW-1185">Reference proteome</keyword>
<dbReference type="InterPro" id="IPR036514">
    <property type="entry name" value="SGNH_hydro_sf"/>
</dbReference>
<evidence type="ECO:0000256" key="2">
    <source>
        <dbReference type="ARBA" id="ARBA00008668"/>
    </source>
</evidence>
<accession>A0AAP0JE36</accession>
<dbReference type="InterPro" id="IPR001087">
    <property type="entry name" value="GDSL"/>
</dbReference>
<keyword evidence="6" id="KW-0442">Lipid degradation</keyword>
<organism evidence="9 10">
    <name type="scientific">Stephania cephalantha</name>
    <dbReference type="NCBI Taxonomy" id="152367"/>
    <lineage>
        <taxon>Eukaryota</taxon>
        <taxon>Viridiplantae</taxon>
        <taxon>Streptophyta</taxon>
        <taxon>Embryophyta</taxon>
        <taxon>Tracheophyta</taxon>
        <taxon>Spermatophyta</taxon>
        <taxon>Magnoliopsida</taxon>
        <taxon>Ranunculales</taxon>
        <taxon>Menispermaceae</taxon>
        <taxon>Menispermoideae</taxon>
        <taxon>Cissampelideae</taxon>
        <taxon>Stephania</taxon>
    </lineage>
</organism>
<dbReference type="Proteomes" id="UP001419268">
    <property type="component" value="Unassembled WGS sequence"/>
</dbReference>
<evidence type="ECO:0000256" key="7">
    <source>
        <dbReference type="ARBA" id="ARBA00023098"/>
    </source>
</evidence>
<feature type="chain" id="PRO_5042832400" evidence="8">
    <location>
        <begin position="30"/>
        <end position="368"/>
    </location>
</feature>
<dbReference type="GO" id="GO:0016042">
    <property type="term" value="P:lipid catabolic process"/>
    <property type="evidence" value="ECO:0007669"/>
    <property type="project" value="UniProtKB-KW"/>
</dbReference>
<reference evidence="9 10" key="1">
    <citation type="submission" date="2024-01" db="EMBL/GenBank/DDBJ databases">
        <title>Genome assemblies of Stephania.</title>
        <authorList>
            <person name="Yang L."/>
        </authorList>
    </citation>
    <scope>NUCLEOTIDE SEQUENCE [LARGE SCALE GENOMIC DNA]</scope>
    <source>
        <strain evidence="9">JXDWG</strain>
        <tissue evidence="9">Leaf</tissue>
    </source>
</reference>
<dbReference type="PANTHER" id="PTHR45650:SF3">
    <property type="entry name" value="OS01G0748500 PROTEIN"/>
    <property type="match status" value="1"/>
</dbReference>
<comment type="caution">
    <text evidence="9">The sequence shown here is derived from an EMBL/GenBank/DDBJ whole genome shotgun (WGS) entry which is preliminary data.</text>
</comment>